<dbReference type="EMBL" id="JASBWS010000005">
    <property type="protein sequence ID" value="KAJ9115606.1"/>
    <property type="molecule type" value="Genomic_DNA"/>
</dbReference>
<reference evidence="1" key="1">
    <citation type="submission" date="2023-04" db="EMBL/GenBank/DDBJ databases">
        <title>Draft Genome sequencing of Naganishia species isolated from polar environments using Oxford Nanopore Technology.</title>
        <authorList>
            <person name="Leo P."/>
            <person name="Venkateswaran K."/>
        </authorList>
    </citation>
    <scope>NUCLEOTIDE SEQUENCE</scope>
    <source>
        <strain evidence="1">MNA-CCFEE 5262</strain>
    </source>
</reference>
<accession>A0ACC2WWS7</accession>
<name>A0ACC2WWS7_9TREE</name>
<protein>
    <submittedName>
        <fullName evidence="1">Uncharacterized protein</fullName>
    </submittedName>
</protein>
<comment type="caution">
    <text evidence="1">The sequence shown here is derived from an EMBL/GenBank/DDBJ whole genome shotgun (WGS) entry which is preliminary data.</text>
</comment>
<dbReference type="Proteomes" id="UP001230649">
    <property type="component" value="Unassembled WGS sequence"/>
</dbReference>
<gene>
    <name evidence="1" type="ORF">QFC20_000931</name>
</gene>
<sequence length="1097" mass="118416">MPSLLSCCAPLAEETRLLSDCYPPKKQLPSSTSFNPALPSAGIDTVKPLSQELSRLTYYAANKPGKLRAIGEELDQRVAKHTRAAKGGNGKERVMLLISLSILRSLISECRRELGLFALSIVRCLDQSLSYALSPNLSGASGTSSTVGVDLEFAVAAGTAFTAFATYATSSTFGADDVALNTYLSVLDKFAALATFTPPNGAKLVQNSEKSVRDGGKGNFSDDFEIRNRTRLIGLAALVAAVQSDLLNASQSDFGRQTNIFIPALMTNLWLGDLEDLKMETAKAQIDTSPSPYFTEFQARPRLSDRRAPSLHAHIIGEKGPATSDVVGGALRTLRELVESCHSSQLNTCLRTMIDYLDGKVLASGKRSASSAISGWRDQERCCWLAESIASYAMLGYRYNVPVTLLDQLVYGTKDATLTDKEVTLTEMLIALFSAEKLSLVGIAPVELLNSLLDIVIARVRVEPKDALLPRLVQCVYAIGSHVYYIDQTNDMMEVVITRIAEVQAMATAPTTQAAAGVSQKTQPTTATWHQEVIRVMVACMVNLMLSSEPTLGTALPPAAPGDMSDHLSVAPSKGKGPSNSRINTPDINGIKSPVQGRSSRRNPISPEIWQDTLPLLCEATYAVRAEYARALILYLRQEFPASVRILTNGGETEHGLHLIQARLGAIRFLHALNATIYTLAFSNRLGYAGPAKLSVATVGPIIQEISPSPLFESPRATSPATTKSVGTPSRAIPTPRPRDNDASEQGGPPPSLLSRRSSKLVSLPIHRINHSTLGETISEHPSMEASVGGAETVATAYDYLALSVVLVTALRVLPVEGISTIVPMLIAIDSDAGHILVRQPNEEDNANLSERRRACKEVVCSAWRAIASHYALHELSNTIEQIQASFPGPSILPPGPYPEAKEGLGFPEEPVHFPTLGIRGETSSSLRPIVDPTYAIHQLANNHQFQSEMKLSAEDITRMLSKPWSVHESLSNSVEGQPYDVSRRSSPRRAKMALAELARPGSALSMQSFGLNGQRGIDVSDLRDALGMTRAASTTKLASAAPSIQTNGTRQTMEEPNGLILSPSTRRLRPDDAREILKDILKEKKPRTVSGVRQAL</sequence>
<keyword evidence="2" id="KW-1185">Reference proteome</keyword>
<evidence type="ECO:0000313" key="1">
    <source>
        <dbReference type="EMBL" id="KAJ9115606.1"/>
    </source>
</evidence>
<evidence type="ECO:0000313" key="2">
    <source>
        <dbReference type="Proteomes" id="UP001230649"/>
    </source>
</evidence>
<proteinExistence type="predicted"/>
<organism evidence="1 2">
    <name type="scientific">Naganishia adeliensis</name>
    <dbReference type="NCBI Taxonomy" id="92952"/>
    <lineage>
        <taxon>Eukaryota</taxon>
        <taxon>Fungi</taxon>
        <taxon>Dikarya</taxon>
        <taxon>Basidiomycota</taxon>
        <taxon>Agaricomycotina</taxon>
        <taxon>Tremellomycetes</taxon>
        <taxon>Filobasidiales</taxon>
        <taxon>Filobasidiaceae</taxon>
        <taxon>Naganishia</taxon>
    </lineage>
</organism>